<organism evidence="2 3">
    <name type="scientific">Natronoflexus pectinivorans</name>
    <dbReference type="NCBI Taxonomy" id="682526"/>
    <lineage>
        <taxon>Bacteria</taxon>
        <taxon>Pseudomonadati</taxon>
        <taxon>Bacteroidota</taxon>
        <taxon>Bacteroidia</taxon>
        <taxon>Marinilabiliales</taxon>
        <taxon>Marinilabiliaceae</taxon>
        <taxon>Natronoflexus</taxon>
    </lineage>
</organism>
<dbReference type="AlphaFoldDB" id="A0A4R2GRY4"/>
<accession>A0A4R2GRY4</accession>
<feature type="transmembrane region" description="Helical" evidence="1">
    <location>
        <begin position="40"/>
        <end position="59"/>
    </location>
</feature>
<dbReference type="SUPFAM" id="SSF55781">
    <property type="entry name" value="GAF domain-like"/>
    <property type="match status" value="1"/>
</dbReference>
<dbReference type="Proteomes" id="UP000295221">
    <property type="component" value="Unassembled WGS sequence"/>
</dbReference>
<keyword evidence="1" id="KW-1133">Transmembrane helix</keyword>
<evidence type="ECO:0000256" key="1">
    <source>
        <dbReference type="SAM" id="Phobius"/>
    </source>
</evidence>
<evidence type="ECO:0008006" key="4">
    <source>
        <dbReference type="Google" id="ProtNLM"/>
    </source>
</evidence>
<comment type="caution">
    <text evidence="2">The sequence shown here is derived from an EMBL/GenBank/DDBJ whole genome shotgun (WGS) entry which is preliminary data.</text>
</comment>
<keyword evidence="1" id="KW-0812">Transmembrane</keyword>
<dbReference type="RefSeq" id="WP_132431855.1">
    <property type="nucleotide sequence ID" value="NZ_SLWK01000001.1"/>
</dbReference>
<sequence>MKSTKLHKKHPFLVKIFSFALSMVILTVVKYLLFPESFSALFITFDISALIILLTILYITDRYYRESSNLIENLKTSFEQEKTEWDNERQSLRIKLKEFEDKENAATKFSSYQEKILKQLFESGKKSLSQHNFLHLMAEIFQAGGIILYKQTEPEGQFIVEETYALPDDFKPNPFSKGEGLNGQAVEDEKAIEIDEIPESYFFINSGLGSAPGNILYLLPILDTKNQNKYLIELITFKKSQIVKMWSNIAAKLIENKVL</sequence>
<keyword evidence="1" id="KW-0472">Membrane</keyword>
<proteinExistence type="predicted"/>
<gene>
    <name evidence="2" type="ORF">EV194_101580</name>
</gene>
<evidence type="ECO:0000313" key="3">
    <source>
        <dbReference type="Proteomes" id="UP000295221"/>
    </source>
</evidence>
<protein>
    <recommendedName>
        <fullName evidence="4">GAF domain-containing protein</fullName>
    </recommendedName>
</protein>
<name>A0A4R2GRY4_9BACT</name>
<dbReference type="OrthoDB" id="1120896at2"/>
<keyword evidence="3" id="KW-1185">Reference proteome</keyword>
<feature type="transmembrane region" description="Helical" evidence="1">
    <location>
        <begin position="12"/>
        <end position="34"/>
    </location>
</feature>
<dbReference type="EMBL" id="SLWK01000001">
    <property type="protein sequence ID" value="TCO10946.1"/>
    <property type="molecule type" value="Genomic_DNA"/>
</dbReference>
<reference evidence="2 3" key="1">
    <citation type="submission" date="2019-03" db="EMBL/GenBank/DDBJ databases">
        <title>Genomic Encyclopedia of Type Strains, Phase IV (KMG-IV): sequencing the most valuable type-strain genomes for metagenomic binning, comparative biology and taxonomic classification.</title>
        <authorList>
            <person name="Goeker M."/>
        </authorList>
    </citation>
    <scope>NUCLEOTIDE SEQUENCE [LARGE SCALE GENOMIC DNA]</scope>
    <source>
        <strain evidence="2 3">DSM 24179</strain>
    </source>
</reference>
<evidence type="ECO:0000313" key="2">
    <source>
        <dbReference type="EMBL" id="TCO10946.1"/>
    </source>
</evidence>